<organism evidence="2">
    <name type="scientific">Halalkalibacterium halodurans</name>
    <name type="common">Bacillus halodurans</name>
    <dbReference type="NCBI Taxonomy" id="86665"/>
    <lineage>
        <taxon>Bacteria</taxon>
        <taxon>Bacillati</taxon>
        <taxon>Bacillota</taxon>
        <taxon>Bacilli</taxon>
        <taxon>Bacillales</taxon>
        <taxon>Bacillaceae</taxon>
        <taxon>Halalkalibacterium (ex Joshi et al. 2022)</taxon>
    </lineage>
</organism>
<dbReference type="RefSeq" id="WP_053430435.1">
    <property type="nucleotide sequence ID" value="NZ_CP040441.1"/>
</dbReference>
<feature type="transmembrane region" description="Helical" evidence="1">
    <location>
        <begin position="157"/>
        <end position="177"/>
    </location>
</feature>
<protein>
    <submittedName>
        <fullName evidence="2">Uncharacterized protein</fullName>
    </submittedName>
</protein>
<feature type="transmembrane region" description="Helical" evidence="1">
    <location>
        <begin position="87"/>
        <end position="103"/>
    </location>
</feature>
<feature type="transmembrane region" description="Helical" evidence="1">
    <location>
        <begin position="23"/>
        <end position="41"/>
    </location>
</feature>
<feature type="transmembrane region" description="Helical" evidence="1">
    <location>
        <begin position="134"/>
        <end position="151"/>
    </location>
</feature>
<name>A0A0M0KGN2_ALKHA</name>
<proteinExistence type="predicted"/>
<sequence length="187" mass="20912">MGHVNVPTFLHDVFGEKPQRGEIIFTLAFGGVLTTALFLAYPDIYEGLPFWRSFVAFLLMFDIFSGCIANFTRSTSNYYAIDHKKRIVFLVIHVHLIVVALLIDVPLWPAVVVWAYTIGGAFIVNGLDKRHQLFVAGSLTAAGLGGIPLFLPLETYMLVVSVLFMVKVLLSFSVDHYGETKENHRYG</sequence>
<feature type="transmembrane region" description="Helical" evidence="1">
    <location>
        <begin position="53"/>
        <end position="71"/>
    </location>
</feature>
<evidence type="ECO:0000256" key="1">
    <source>
        <dbReference type="SAM" id="Phobius"/>
    </source>
</evidence>
<gene>
    <name evidence="2" type="ORF">AMD02_03140</name>
</gene>
<reference evidence="2" key="1">
    <citation type="submission" date="2015-08" db="EMBL/GenBank/DDBJ databases">
        <title>Complete DNA Sequence of Pseudomonas syringae pv. actinidiae, the Causal Agent of Kiwifruit Canker Disease.</title>
        <authorList>
            <person name="Rikkerink E.H.A."/>
            <person name="Fineran P.C."/>
        </authorList>
    </citation>
    <scope>NUCLEOTIDE SEQUENCE</scope>
    <source>
        <strain evidence="2">DSM 13666</strain>
    </source>
</reference>
<feature type="transmembrane region" description="Helical" evidence="1">
    <location>
        <begin position="109"/>
        <end position="127"/>
    </location>
</feature>
<dbReference type="PATRIC" id="fig|136160.3.peg.866"/>
<accession>A0A0M0KGN2</accession>
<comment type="caution">
    <text evidence="2">The sequence shown here is derived from an EMBL/GenBank/DDBJ whole genome shotgun (WGS) entry which is preliminary data.</text>
</comment>
<keyword evidence="1" id="KW-0812">Transmembrane</keyword>
<keyword evidence="1" id="KW-0472">Membrane</keyword>
<keyword evidence="1" id="KW-1133">Transmembrane helix</keyword>
<evidence type="ECO:0000313" key="2">
    <source>
        <dbReference type="EMBL" id="KOO37959.1"/>
    </source>
</evidence>
<dbReference type="GeneID" id="87598851"/>
<dbReference type="EMBL" id="LILD01000001">
    <property type="protein sequence ID" value="KOO37959.1"/>
    <property type="molecule type" value="Genomic_DNA"/>
</dbReference>
<dbReference type="AlphaFoldDB" id="A0A0M0KGN2"/>